<proteinExistence type="predicted"/>
<evidence type="ECO:0008006" key="4">
    <source>
        <dbReference type="Google" id="ProtNLM"/>
    </source>
</evidence>
<evidence type="ECO:0000256" key="1">
    <source>
        <dbReference type="SAM" id="MobiDB-lite"/>
    </source>
</evidence>
<evidence type="ECO:0000313" key="3">
    <source>
        <dbReference type="Proteomes" id="UP001248536"/>
    </source>
</evidence>
<dbReference type="EMBL" id="JAMQCP010000003">
    <property type="protein sequence ID" value="MDS0255351.1"/>
    <property type="molecule type" value="Genomic_DNA"/>
</dbReference>
<name>A0ABU2F5G2_HALAR</name>
<feature type="region of interest" description="Disordered" evidence="1">
    <location>
        <begin position="98"/>
        <end position="118"/>
    </location>
</feature>
<dbReference type="Gene3D" id="1.10.287.1490">
    <property type="match status" value="1"/>
</dbReference>
<sequence length="145" mass="16296">MTTLARNISSWLLIATVVATSGTVGTTVAFQDSAQDIQTENEALHAENEELREQLSETREDEKAAKSRAEDLNEQLKTRNEDVDTLVSELEKKEKMLNASQARIAESRENRAGMSRSEMKKRLDYLCAQPENRDRFGCQEFGPSG</sequence>
<reference evidence="2 3" key="1">
    <citation type="submission" date="2022-06" db="EMBL/GenBank/DDBJ databases">
        <title>Haloarcula sp. a new haloarchaeum isolate from saline soil.</title>
        <authorList>
            <person name="Strakova D."/>
            <person name="Galisteo C."/>
            <person name="Sanchez-Porro C."/>
            <person name="Ventosa A."/>
        </authorList>
    </citation>
    <scope>NUCLEOTIDE SEQUENCE [LARGE SCALE GENOMIC DNA]</scope>
    <source>
        <strain evidence="2 3">JCM 15760</strain>
    </source>
</reference>
<evidence type="ECO:0000313" key="2">
    <source>
        <dbReference type="EMBL" id="MDS0255351.1"/>
    </source>
</evidence>
<dbReference type="RefSeq" id="WP_005533342.1">
    <property type="nucleotide sequence ID" value="NZ_BAABDY010000002.1"/>
</dbReference>
<feature type="compositionally biased region" description="Basic and acidic residues" evidence="1">
    <location>
        <begin position="105"/>
        <end position="118"/>
    </location>
</feature>
<dbReference type="Proteomes" id="UP001248536">
    <property type="component" value="Unassembled WGS sequence"/>
</dbReference>
<accession>A0ABU2F5G2</accession>
<feature type="region of interest" description="Disordered" evidence="1">
    <location>
        <begin position="49"/>
        <end position="71"/>
    </location>
</feature>
<keyword evidence="3" id="KW-1185">Reference proteome</keyword>
<comment type="caution">
    <text evidence="2">The sequence shown here is derived from an EMBL/GenBank/DDBJ whole genome shotgun (WGS) entry which is preliminary data.</text>
</comment>
<protein>
    <recommendedName>
        <fullName evidence="4">Chromosome partition protein</fullName>
    </recommendedName>
</protein>
<gene>
    <name evidence="2" type="ORF">NC662_16680</name>
</gene>
<organism evidence="2 3">
    <name type="scientific">Haloarcula argentinensis</name>
    <dbReference type="NCBI Taxonomy" id="43776"/>
    <lineage>
        <taxon>Archaea</taxon>
        <taxon>Methanobacteriati</taxon>
        <taxon>Methanobacteriota</taxon>
        <taxon>Stenosarchaea group</taxon>
        <taxon>Halobacteria</taxon>
        <taxon>Halobacteriales</taxon>
        <taxon>Haloarculaceae</taxon>
        <taxon>Haloarcula</taxon>
    </lineage>
</organism>